<protein>
    <recommendedName>
        <fullName evidence="6">DUF3828 domain-containing protein</fullName>
    </recommendedName>
</protein>
<dbReference type="EMBL" id="PQGD01000011">
    <property type="protein sequence ID" value="POP48047.1"/>
    <property type="molecule type" value="Genomic_DNA"/>
</dbReference>
<evidence type="ECO:0000313" key="2">
    <source>
        <dbReference type="EMBL" id="POP43579.1"/>
    </source>
</evidence>
<gene>
    <name evidence="3" type="ORF">CHU32_14485</name>
    <name evidence="2" type="ORF">CHU33_15195</name>
</gene>
<evidence type="ECO:0008006" key="6">
    <source>
        <dbReference type="Google" id="ProtNLM"/>
    </source>
</evidence>
<dbReference type="EMBL" id="PQGE01000013">
    <property type="protein sequence ID" value="POP43579.1"/>
    <property type="molecule type" value="Genomic_DNA"/>
</dbReference>
<evidence type="ECO:0000313" key="5">
    <source>
        <dbReference type="Proteomes" id="UP000247005"/>
    </source>
</evidence>
<feature type="chain" id="PRO_5015109907" description="DUF3828 domain-containing protein" evidence="1">
    <location>
        <begin position="23"/>
        <end position="275"/>
    </location>
</feature>
<dbReference type="Proteomes" id="UP000247005">
    <property type="component" value="Unassembled WGS sequence"/>
</dbReference>
<proteinExistence type="predicted"/>
<comment type="caution">
    <text evidence="3">The sequence shown here is derived from an EMBL/GenBank/DDBJ whole genome shotgun (WGS) entry which is preliminary data.</text>
</comment>
<dbReference type="RefSeq" id="WP_103676919.1">
    <property type="nucleotide sequence ID" value="NZ_PQGD01000011.1"/>
</dbReference>
<organism evidence="3 5">
    <name type="scientific">Superficieibacter electus</name>
    <dbReference type="NCBI Taxonomy" id="2022662"/>
    <lineage>
        <taxon>Bacteria</taxon>
        <taxon>Pseudomonadati</taxon>
        <taxon>Pseudomonadota</taxon>
        <taxon>Gammaproteobacteria</taxon>
        <taxon>Enterobacterales</taxon>
        <taxon>Enterobacteriaceae</taxon>
        <taxon>Superficieibacter</taxon>
    </lineage>
</organism>
<accession>A0A2P5GN98</accession>
<sequence>MRNWRAWFALLILCVISQSASCQETLTQAITRIYYSPLDSENYHPALLGEMLENHRVASAASKPLFNTPANALCLCSNPADISLEVRRAVDSDSRFAEAQITLNEKNRSRWLTLKLYKVHDRWQVSDVDSIDDDLPSLVQQLRDDTQKKLVISPQLATDSRPIIEVSISELLAHADKYHQRKVRVRGQVQTGFEKHAIYSDSGSKDKGLWLEEILVPYTSPRNHVPEERIIEGTFDMRITGHLGQYPGGITAITRYEKIDAQKETPQVKTQGAME</sequence>
<feature type="signal peptide" evidence="1">
    <location>
        <begin position="1"/>
        <end position="22"/>
    </location>
</feature>
<keyword evidence="1" id="KW-0732">Signal</keyword>
<evidence type="ECO:0000313" key="3">
    <source>
        <dbReference type="EMBL" id="POP48047.1"/>
    </source>
</evidence>
<evidence type="ECO:0000313" key="4">
    <source>
        <dbReference type="Proteomes" id="UP000237073"/>
    </source>
</evidence>
<keyword evidence="4" id="KW-1185">Reference proteome</keyword>
<dbReference type="Proteomes" id="UP000237073">
    <property type="component" value="Unassembled WGS sequence"/>
</dbReference>
<reference evidence="4 5" key="1">
    <citation type="submission" date="2018-01" db="EMBL/GenBank/DDBJ databases">
        <title>Superficieibacter electus gen. nov., sp. nov., an extended-spectrum beta-lactamase possessing member of the Enterobacteriaceae family, isolated from intensive care unit surfaces.</title>
        <authorList>
            <person name="Potter R.F."/>
            <person name="D'Souza A.W."/>
        </authorList>
    </citation>
    <scope>NUCLEOTIDE SEQUENCE [LARGE SCALE GENOMIC DNA]</scope>
    <source>
        <strain evidence="3 5">BP-1</strain>
        <strain evidence="2 4">BP-2</strain>
    </source>
</reference>
<name>A0A2P5GN98_9ENTR</name>
<evidence type="ECO:0000256" key="1">
    <source>
        <dbReference type="SAM" id="SignalP"/>
    </source>
</evidence>
<dbReference type="OrthoDB" id="6059090at2"/>
<dbReference type="AlphaFoldDB" id="A0A2P5GN98"/>